<protein>
    <recommendedName>
        <fullName evidence="5">50S ribosomal protein L10</fullName>
    </recommendedName>
</protein>
<keyword evidence="3" id="KW-0687">Ribonucleoprotein</keyword>
<dbReference type="InterPro" id="IPR001790">
    <property type="entry name" value="Ribosomal_uL10"/>
</dbReference>
<dbReference type="AlphaFoldDB" id="A0A381TRW0"/>
<dbReference type="InterPro" id="IPR022973">
    <property type="entry name" value="Ribosomal_uL10_bac"/>
</dbReference>
<dbReference type="EMBL" id="UINC01004898">
    <property type="protein sequence ID" value="SVA17647.1"/>
    <property type="molecule type" value="Genomic_DNA"/>
</dbReference>
<name>A0A381TRW0_9ZZZZ</name>
<dbReference type="Gene3D" id="6.10.250.290">
    <property type="match status" value="1"/>
</dbReference>
<organism evidence="4">
    <name type="scientific">marine metagenome</name>
    <dbReference type="NCBI Taxonomy" id="408172"/>
    <lineage>
        <taxon>unclassified sequences</taxon>
        <taxon>metagenomes</taxon>
        <taxon>ecological metagenomes</taxon>
    </lineage>
</organism>
<sequence>MAIDRAQKEQNVKELRADLAGIPHAILVDFKGLDVANATNLRRKLREDEANFKVVKNSTALLAIEDLPLAEFKDLFVGQTAIAYTDGDVVSFAKTLREFGEQFETPSFKGGIVDGAPISASEFEQLAKLPPRDELIGKALYLMNYPIQGLATVLGGIL</sequence>
<keyword evidence="2" id="KW-0689">Ribosomal protein</keyword>
<evidence type="ECO:0008006" key="5">
    <source>
        <dbReference type="Google" id="ProtNLM"/>
    </source>
</evidence>
<dbReference type="GO" id="GO:0006412">
    <property type="term" value="P:translation"/>
    <property type="evidence" value="ECO:0007669"/>
    <property type="project" value="InterPro"/>
</dbReference>
<dbReference type="PROSITE" id="PS01109">
    <property type="entry name" value="RIBOSOMAL_L10"/>
    <property type="match status" value="1"/>
</dbReference>
<evidence type="ECO:0000256" key="1">
    <source>
        <dbReference type="ARBA" id="ARBA00008889"/>
    </source>
</evidence>
<dbReference type="GO" id="GO:0003735">
    <property type="term" value="F:structural constituent of ribosome"/>
    <property type="evidence" value="ECO:0007669"/>
    <property type="project" value="InterPro"/>
</dbReference>
<comment type="similarity">
    <text evidence="1">Belongs to the universal ribosomal protein uL10 family.</text>
</comment>
<gene>
    <name evidence="4" type="ORF">METZ01_LOCUS70501</name>
</gene>
<reference evidence="4" key="1">
    <citation type="submission" date="2018-05" db="EMBL/GenBank/DDBJ databases">
        <authorList>
            <person name="Lanie J.A."/>
            <person name="Ng W.-L."/>
            <person name="Kazmierczak K.M."/>
            <person name="Andrzejewski T.M."/>
            <person name="Davidsen T.M."/>
            <person name="Wayne K.J."/>
            <person name="Tettelin H."/>
            <person name="Glass J.I."/>
            <person name="Rusch D."/>
            <person name="Podicherti R."/>
            <person name="Tsui H.-C.T."/>
            <person name="Winkler M.E."/>
        </authorList>
    </citation>
    <scope>NUCLEOTIDE SEQUENCE</scope>
</reference>
<dbReference type="PANTHER" id="PTHR11560">
    <property type="entry name" value="39S RIBOSOMAL PROTEIN L10, MITOCHONDRIAL"/>
    <property type="match status" value="1"/>
</dbReference>
<dbReference type="NCBIfam" id="NF000955">
    <property type="entry name" value="PRK00099.1-1"/>
    <property type="match status" value="1"/>
</dbReference>
<dbReference type="GO" id="GO:0015934">
    <property type="term" value="C:large ribosomal subunit"/>
    <property type="evidence" value="ECO:0007669"/>
    <property type="project" value="InterPro"/>
</dbReference>
<dbReference type="InterPro" id="IPR047865">
    <property type="entry name" value="Ribosomal_uL10_bac_type"/>
</dbReference>
<evidence type="ECO:0000256" key="2">
    <source>
        <dbReference type="ARBA" id="ARBA00022980"/>
    </source>
</evidence>
<evidence type="ECO:0000313" key="4">
    <source>
        <dbReference type="EMBL" id="SVA17647.1"/>
    </source>
</evidence>
<dbReference type="CDD" id="cd05797">
    <property type="entry name" value="Ribosomal_L10"/>
    <property type="match status" value="1"/>
</dbReference>
<dbReference type="InterPro" id="IPR002363">
    <property type="entry name" value="Ribosomal_uL10_CS_bac"/>
</dbReference>
<dbReference type="Pfam" id="PF00466">
    <property type="entry name" value="Ribosomal_L10"/>
    <property type="match status" value="1"/>
</dbReference>
<dbReference type="InterPro" id="IPR043141">
    <property type="entry name" value="Ribosomal_uL10-like_sf"/>
</dbReference>
<accession>A0A381TRW0</accession>
<dbReference type="HAMAP" id="MF_00362">
    <property type="entry name" value="Ribosomal_uL10"/>
    <property type="match status" value="1"/>
</dbReference>
<proteinExistence type="inferred from homology"/>
<feature type="non-terminal residue" evidence="4">
    <location>
        <position position="158"/>
    </location>
</feature>
<dbReference type="SUPFAM" id="SSF160369">
    <property type="entry name" value="Ribosomal protein L10-like"/>
    <property type="match status" value="1"/>
</dbReference>
<evidence type="ECO:0000256" key="3">
    <source>
        <dbReference type="ARBA" id="ARBA00023274"/>
    </source>
</evidence>
<dbReference type="Gene3D" id="3.30.70.1730">
    <property type="match status" value="1"/>
</dbReference>